<evidence type="ECO:0000313" key="2">
    <source>
        <dbReference type="EMBL" id="KAK8238366.1"/>
    </source>
</evidence>
<sequence length="381" mass="42603">MDLVLSLEVSIQFDWEPLLPTTSFGSVKDYYEVADSHNQLVQRCEAVLDIVQAAYEDCSIKCGTEGNVPGNFDDEEPMPEFGDFDDDDDSTRDSGRSSPELGSAKDDFVEDDDQTTFSEGAYEPENDEMEFDEEVPPNTLPVPTWPKFPKSNMRFIKNGAEIIDVCKAAYKLLAGSKRDQKEIEWVGKAIVFMCKVFATDGLKVLKKNVGTLRCGGLRKIDQLQIGDKDTDVGAKVERFIQSVRFANRMGAVLDSKEYALARCMFDIASAWGDVKQSIQNQDELWTVLLEDDEDVDLLRQQSNKRNSLALGFGCLALRTYPELKQGASIDKDSFNKCRNRLPVVCFEDLAIFKGSVQMLVFWISMSSAAAHDDSLCSASRT</sequence>
<organism evidence="2 3">
    <name type="scientific">Phyllosticta capitalensis</name>
    <dbReference type="NCBI Taxonomy" id="121624"/>
    <lineage>
        <taxon>Eukaryota</taxon>
        <taxon>Fungi</taxon>
        <taxon>Dikarya</taxon>
        <taxon>Ascomycota</taxon>
        <taxon>Pezizomycotina</taxon>
        <taxon>Dothideomycetes</taxon>
        <taxon>Dothideomycetes incertae sedis</taxon>
        <taxon>Botryosphaeriales</taxon>
        <taxon>Phyllostictaceae</taxon>
        <taxon>Phyllosticta</taxon>
    </lineage>
</organism>
<reference evidence="2 3" key="1">
    <citation type="submission" date="2024-04" db="EMBL/GenBank/DDBJ databases">
        <title>Phyllosticta paracitricarpa is synonymous to the EU quarantine fungus P. citricarpa based on phylogenomic analyses.</title>
        <authorList>
            <consortium name="Lawrence Berkeley National Laboratory"/>
            <person name="Van Ingen-Buijs V.A."/>
            <person name="Van Westerhoven A.C."/>
            <person name="Haridas S."/>
            <person name="Skiadas P."/>
            <person name="Martin F."/>
            <person name="Groenewald J.Z."/>
            <person name="Crous P.W."/>
            <person name="Seidl M.F."/>
        </authorList>
    </citation>
    <scope>NUCLEOTIDE SEQUENCE [LARGE SCALE GENOMIC DNA]</scope>
    <source>
        <strain evidence="2 3">CBS 123374</strain>
    </source>
</reference>
<gene>
    <name evidence="2" type="ORF">HDK90DRAFT_509995</name>
</gene>
<feature type="compositionally biased region" description="Acidic residues" evidence="1">
    <location>
        <begin position="72"/>
        <end position="90"/>
    </location>
</feature>
<protein>
    <submittedName>
        <fullName evidence="2">Uncharacterized protein</fullName>
    </submittedName>
</protein>
<name>A0ABR1YTQ2_9PEZI</name>
<accession>A0ABR1YTQ2</accession>
<proteinExistence type="predicted"/>
<dbReference type="Proteomes" id="UP001492380">
    <property type="component" value="Unassembled WGS sequence"/>
</dbReference>
<evidence type="ECO:0000313" key="3">
    <source>
        <dbReference type="Proteomes" id="UP001492380"/>
    </source>
</evidence>
<comment type="caution">
    <text evidence="2">The sequence shown here is derived from an EMBL/GenBank/DDBJ whole genome shotgun (WGS) entry which is preliminary data.</text>
</comment>
<evidence type="ECO:0000256" key="1">
    <source>
        <dbReference type="SAM" id="MobiDB-lite"/>
    </source>
</evidence>
<dbReference type="EMBL" id="JBBWRZ010000004">
    <property type="protein sequence ID" value="KAK8238366.1"/>
    <property type="molecule type" value="Genomic_DNA"/>
</dbReference>
<feature type="region of interest" description="Disordered" evidence="1">
    <location>
        <begin position="64"/>
        <end position="144"/>
    </location>
</feature>
<feature type="compositionally biased region" description="Acidic residues" evidence="1">
    <location>
        <begin position="122"/>
        <end position="135"/>
    </location>
</feature>
<keyword evidence="3" id="KW-1185">Reference proteome</keyword>